<dbReference type="Gene3D" id="3.30.70.360">
    <property type="match status" value="1"/>
</dbReference>
<sequence length="434" mass="47048">MRVTRQLLRLSILIIVLASRTAQAIPLDQTENQIIDHIKQNRTRQIRMLEELVNVNSGTMNIPGIRRVGNLLRNELEQLGFKTRWADLPAGMQRAGTLIAERTGTKGKRLLLIGHLDTVFPNDATFNKFVRRGNHATGPGVIDDKGGDVILLYALKALEAAHALNNTSITVVLTGDEENSGKPVSISRKSLIDAARHSDVALDFEWAITADTAAIARRGIAKWVIEARGTEAHSSEIFQKTAGFGAIYEISRILDTMRTALSGERYLTFSPGLIFGGTTARYNKNASQGVAFGKDNVIAKNTMATGDLRFLTLEQKQSAEKQFEAIVNNHLPGTIASIKFEDGIPAMPPASGNIELLKKYSNASFDAGHGHIKPLDPGLRGAGDISHIASIVPANLAGLGALGTGAHSHAETINLDFLTVQTERAALLIYRLTR</sequence>
<name>A0A5E4PGU6_9COXI</name>
<evidence type="ECO:0000259" key="7">
    <source>
        <dbReference type="Pfam" id="PF07687"/>
    </source>
</evidence>
<dbReference type="OrthoDB" id="9776600at2"/>
<dbReference type="KEGG" id="asip:AQUSIP_08310"/>
<dbReference type="PROSITE" id="PS00758">
    <property type="entry name" value="ARGE_DAPE_CPG2_1"/>
    <property type="match status" value="1"/>
</dbReference>
<evidence type="ECO:0000256" key="5">
    <source>
        <dbReference type="ARBA" id="ARBA00023285"/>
    </source>
</evidence>
<organism evidence="8 9">
    <name type="scientific">Aquicella siphonis</name>
    <dbReference type="NCBI Taxonomy" id="254247"/>
    <lineage>
        <taxon>Bacteria</taxon>
        <taxon>Pseudomonadati</taxon>
        <taxon>Pseudomonadota</taxon>
        <taxon>Gammaproteobacteria</taxon>
        <taxon>Legionellales</taxon>
        <taxon>Coxiellaceae</taxon>
        <taxon>Aquicella</taxon>
    </lineage>
</organism>
<keyword evidence="8" id="KW-0645">Protease</keyword>
<dbReference type="PANTHER" id="PTHR43808">
    <property type="entry name" value="ACETYLORNITHINE DEACETYLASE"/>
    <property type="match status" value="1"/>
</dbReference>
<comment type="cofactor">
    <cofactor evidence="1">
        <name>Zn(2+)</name>
        <dbReference type="ChEBI" id="CHEBI:29105"/>
    </cofactor>
</comment>
<feature type="signal peptide" evidence="6">
    <location>
        <begin position="1"/>
        <end position="24"/>
    </location>
</feature>
<dbReference type="Pfam" id="PF07687">
    <property type="entry name" value="M20_dimer"/>
    <property type="match status" value="1"/>
</dbReference>
<feature type="chain" id="PRO_5022794975" evidence="6">
    <location>
        <begin position="25"/>
        <end position="434"/>
    </location>
</feature>
<accession>A0A5E4PGU6</accession>
<keyword evidence="9" id="KW-1185">Reference proteome</keyword>
<dbReference type="EMBL" id="LR699119">
    <property type="protein sequence ID" value="VVC75541.1"/>
    <property type="molecule type" value="Genomic_DNA"/>
</dbReference>
<dbReference type="SUPFAM" id="SSF55031">
    <property type="entry name" value="Bacterial exopeptidase dimerisation domain"/>
    <property type="match status" value="1"/>
</dbReference>
<dbReference type="InterPro" id="IPR001261">
    <property type="entry name" value="ArgE/DapE_CS"/>
</dbReference>
<dbReference type="Pfam" id="PF01546">
    <property type="entry name" value="Peptidase_M20"/>
    <property type="match status" value="1"/>
</dbReference>
<proteinExistence type="predicted"/>
<dbReference type="SUPFAM" id="SSF53187">
    <property type="entry name" value="Zn-dependent exopeptidases"/>
    <property type="match status" value="1"/>
</dbReference>
<protein>
    <submittedName>
        <fullName evidence="8">Carboxypeptidase G2</fullName>
    </submittedName>
</protein>
<gene>
    <name evidence="8" type="primary">cpg2</name>
    <name evidence="8" type="ORF">AQUSIP_08310</name>
</gene>
<keyword evidence="2" id="KW-0479">Metal-binding</keyword>
<dbReference type="Gene3D" id="3.40.630.10">
    <property type="entry name" value="Zn peptidases"/>
    <property type="match status" value="1"/>
</dbReference>
<evidence type="ECO:0000256" key="2">
    <source>
        <dbReference type="ARBA" id="ARBA00022723"/>
    </source>
</evidence>
<evidence type="ECO:0000313" key="9">
    <source>
        <dbReference type="Proteomes" id="UP000324194"/>
    </source>
</evidence>
<dbReference type="InterPro" id="IPR036264">
    <property type="entry name" value="Bact_exopeptidase_dim_dom"/>
</dbReference>
<dbReference type="PANTHER" id="PTHR43808:SF32">
    <property type="entry name" value="ARGE_DAPE-RELATED DEACYLASE"/>
    <property type="match status" value="1"/>
</dbReference>
<dbReference type="InterPro" id="IPR050072">
    <property type="entry name" value="Peptidase_M20A"/>
</dbReference>
<dbReference type="AlphaFoldDB" id="A0A5E4PGU6"/>
<evidence type="ECO:0000313" key="8">
    <source>
        <dbReference type="EMBL" id="VVC75541.1"/>
    </source>
</evidence>
<keyword evidence="3" id="KW-0378">Hydrolase</keyword>
<dbReference type="GO" id="GO:0004180">
    <property type="term" value="F:carboxypeptidase activity"/>
    <property type="evidence" value="ECO:0007669"/>
    <property type="project" value="UniProtKB-KW"/>
</dbReference>
<evidence type="ECO:0000256" key="1">
    <source>
        <dbReference type="ARBA" id="ARBA00001947"/>
    </source>
</evidence>
<reference evidence="8 9" key="1">
    <citation type="submission" date="2019-08" db="EMBL/GenBank/DDBJ databases">
        <authorList>
            <person name="Guy L."/>
        </authorList>
    </citation>
    <scope>NUCLEOTIDE SEQUENCE [LARGE SCALE GENOMIC DNA]</scope>
    <source>
        <strain evidence="8 9">SGT-108</strain>
    </source>
</reference>
<evidence type="ECO:0000256" key="3">
    <source>
        <dbReference type="ARBA" id="ARBA00022801"/>
    </source>
</evidence>
<dbReference type="Proteomes" id="UP000324194">
    <property type="component" value="Chromosome 1"/>
</dbReference>
<keyword evidence="8" id="KW-0121">Carboxypeptidase</keyword>
<feature type="domain" description="Peptidase M20 dimerisation" evidence="7">
    <location>
        <begin position="215"/>
        <end position="333"/>
    </location>
</feature>
<keyword evidence="5" id="KW-0170">Cobalt</keyword>
<dbReference type="RefSeq" id="WP_148338839.1">
    <property type="nucleotide sequence ID" value="NZ_LR699119.1"/>
</dbReference>
<dbReference type="InterPro" id="IPR002933">
    <property type="entry name" value="Peptidase_M20"/>
</dbReference>
<keyword evidence="4" id="KW-0862">Zinc</keyword>
<evidence type="ECO:0000256" key="4">
    <source>
        <dbReference type="ARBA" id="ARBA00022833"/>
    </source>
</evidence>
<evidence type="ECO:0000256" key="6">
    <source>
        <dbReference type="SAM" id="SignalP"/>
    </source>
</evidence>
<dbReference type="GO" id="GO:0046872">
    <property type="term" value="F:metal ion binding"/>
    <property type="evidence" value="ECO:0007669"/>
    <property type="project" value="UniProtKB-KW"/>
</dbReference>
<keyword evidence="6" id="KW-0732">Signal</keyword>
<dbReference type="InterPro" id="IPR011650">
    <property type="entry name" value="Peptidase_M20_dimer"/>
</dbReference>